<keyword evidence="1" id="KW-0472">Membrane</keyword>
<accession>A0A7W6NPX7</accession>
<evidence type="ECO:0000313" key="3">
    <source>
        <dbReference type="Proteomes" id="UP000529946"/>
    </source>
</evidence>
<organism evidence="2 3">
    <name type="scientific">Brevundimonas lenta</name>
    <dbReference type="NCBI Taxonomy" id="424796"/>
    <lineage>
        <taxon>Bacteria</taxon>
        <taxon>Pseudomonadati</taxon>
        <taxon>Pseudomonadota</taxon>
        <taxon>Alphaproteobacteria</taxon>
        <taxon>Caulobacterales</taxon>
        <taxon>Caulobacteraceae</taxon>
        <taxon>Brevundimonas</taxon>
    </lineage>
</organism>
<dbReference type="Proteomes" id="UP000529946">
    <property type="component" value="Unassembled WGS sequence"/>
</dbReference>
<sequence length="165" mass="17770">MLIPKWLLVVLGLYLVGLTVWTFLLATARNPLPFPDPGSRIFSAPTAEAREAVVALLAKHGLGERLRADSAGVGRSILMDGTIINHPSPDALRKVEGATACIGLVADKPQEAAEEAARFLRQRGFAARVAVDIEPDLPIAFVLTDALSGSCINFRPHITRMPRPK</sequence>
<dbReference type="RefSeq" id="WP_183204139.1">
    <property type="nucleotide sequence ID" value="NZ_BAAAER010000001.1"/>
</dbReference>
<reference evidence="2 3" key="1">
    <citation type="submission" date="2020-08" db="EMBL/GenBank/DDBJ databases">
        <title>Genomic Encyclopedia of Type Strains, Phase IV (KMG-IV): sequencing the most valuable type-strain genomes for metagenomic binning, comparative biology and taxonomic classification.</title>
        <authorList>
            <person name="Goeker M."/>
        </authorList>
    </citation>
    <scope>NUCLEOTIDE SEQUENCE [LARGE SCALE GENOMIC DNA]</scope>
    <source>
        <strain evidence="2 3">DSM 23960</strain>
    </source>
</reference>
<feature type="transmembrane region" description="Helical" evidence="1">
    <location>
        <begin position="6"/>
        <end position="26"/>
    </location>
</feature>
<keyword evidence="1" id="KW-0812">Transmembrane</keyword>
<evidence type="ECO:0000256" key="1">
    <source>
        <dbReference type="SAM" id="Phobius"/>
    </source>
</evidence>
<protein>
    <submittedName>
        <fullName evidence="2">Uncharacterized protein</fullName>
    </submittedName>
</protein>
<gene>
    <name evidence="2" type="ORF">GGR12_001865</name>
</gene>
<proteinExistence type="predicted"/>
<keyword evidence="3" id="KW-1185">Reference proteome</keyword>
<dbReference type="AlphaFoldDB" id="A0A7W6NPX7"/>
<dbReference type="EMBL" id="JACIDM010000002">
    <property type="protein sequence ID" value="MBB4082999.1"/>
    <property type="molecule type" value="Genomic_DNA"/>
</dbReference>
<comment type="caution">
    <text evidence="2">The sequence shown here is derived from an EMBL/GenBank/DDBJ whole genome shotgun (WGS) entry which is preliminary data.</text>
</comment>
<name>A0A7W6NPX7_9CAUL</name>
<evidence type="ECO:0000313" key="2">
    <source>
        <dbReference type="EMBL" id="MBB4082999.1"/>
    </source>
</evidence>
<keyword evidence="1" id="KW-1133">Transmembrane helix</keyword>